<dbReference type="EC" id="6.1.1.19" evidence="10"/>
<evidence type="ECO:0000259" key="13">
    <source>
        <dbReference type="SMART" id="SM01016"/>
    </source>
</evidence>
<sequence length="586" mass="65977">MKQQLAQILTDVVQQLKDQGVIPADAAPRIHVENTRDKAHGDFATNLAMMMTKMAGMPPRDLAQKIVDLLSDHPVIEKVEIAGPGFINFFVQDTAKFDVLAQVFEQGDAFGRCNVGQGKSVLVEFVSANPTGPLHVGHGRGAAYGASVANLLDAAGFDVCREYYVNDAGRQMDILATSVWLRYLQDQGEELTFPSNGYKGDYILDVAAEVRSQFGNRLHKPAFEVFANVTPDEGMEDGDKEKHIDALIERAKNLLGSQYYDVFQIAVDAILGDIRDDLEGFKVRFDNWFSERSLMDTGVIDAALEKLQKAGKIYEQRGALWFRSTEYGDEKDRVVVRENGLKTYFASDIAYHFNKLERGFDLLIDIWGSDHHGYIPRVRAAMQAMETNPDALEVLLVQFAVLYRSGEKVAMSTRSGQFVTLRELRDEVGSDAARFFYVQRKSEQHMDFDLDLAKSQSNDNPVYYIQYAHARICRVLEQASEKGYSFDLQQGMQNLELLTEEHETYLATELAKYPEIIARSAVVYEPHQIAYYLKDLANGLHTYYNASQFIVDDDNLRHARLTLISAVRQVLRNGLALLDVSAPESM</sequence>
<dbReference type="GO" id="GO:0006420">
    <property type="term" value="P:arginyl-tRNA aminoacylation"/>
    <property type="evidence" value="ECO:0007669"/>
    <property type="project" value="UniProtKB-UniRule"/>
</dbReference>
<dbReference type="GO" id="GO:0005524">
    <property type="term" value="F:ATP binding"/>
    <property type="evidence" value="ECO:0007669"/>
    <property type="project" value="UniProtKB-UniRule"/>
</dbReference>
<evidence type="ECO:0000256" key="8">
    <source>
        <dbReference type="ARBA" id="ARBA00023146"/>
    </source>
</evidence>
<dbReference type="InterPro" id="IPR036695">
    <property type="entry name" value="Arg-tRNA-synth_N_sf"/>
</dbReference>
<dbReference type="SMART" id="SM00836">
    <property type="entry name" value="DALR_1"/>
    <property type="match status" value="1"/>
</dbReference>
<evidence type="ECO:0000256" key="1">
    <source>
        <dbReference type="ARBA" id="ARBA00004496"/>
    </source>
</evidence>
<comment type="similarity">
    <text evidence="2 10 11">Belongs to the class-I aminoacyl-tRNA synthetase family.</text>
</comment>
<dbReference type="EMBL" id="CP054020">
    <property type="protein sequence ID" value="QKI88315.1"/>
    <property type="molecule type" value="Genomic_DNA"/>
</dbReference>
<protein>
    <recommendedName>
        <fullName evidence="10">Arginine--tRNA ligase</fullName>
        <ecNumber evidence="10">6.1.1.19</ecNumber>
    </recommendedName>
    <alternativeName>
        <fullName evidence="10">Arginyl-tRNA synthetase</fullName>
        <shortName evidence="10">ArgRS</shortName>
    </alternativeName>
</protein>
<keyword evidence="3 10" id="KW-0963">Cytoplasm</keyword>
<dbReference type="Gene3D" id="1.10.730.10">
    <property type="entry name" value="Isoleucyl-tRNA Synthetase, Domain 1"/>
    <property type="match status" value="1"/>
</dbReference>
<dbReference type="Pfam" id="PF00750">
    <property type="entry name" value="tRNA-synt_1d"/>
    <property type="match status" value="2"/>
</dbReference>
<dbReference type="PRINTS" id="PR01038">
    <property type="entry name" value="TRNASYNTHARG"/>
</dbReference>
<dbReference type="SMART" id="SM01016">
    <property type="entry name" value="Arg_tRNA_synt_N"/>
    <property type="match status" value="1"/>
</dbReference>
<dbReference type="Gene3D" id="3.40.50.620">
    <property type="entry name" value="HUPs"/>
    <property type="match status" value="1"/>
</dbReference>
<dbReference type="CDD" id="cd00671">
    <property type="entry name" value="ArgRS_core"/>
    <property type="match status" value="1"/>
</dbReference>
<keyword evidence="5 10" id="KW-0547">Nucleotide-binding</keyword>
<keyword evidence="15" id="KW-1185">Reference proteome</keyword>
<feature type="short sequence motif" description="'HIGH' region" evidence="10">
    <location>
        <begin position="128"/>
        <end position="138"/>
    </location>
</feature>
<dbReference type="Proteomes" id="UP000504724">
    <property type="component" value="Chromosome"/>
</dbReference>
<feature type="domain" description="DALR anticodon binding" evidence="12">
    <location>
        <begin position="465"/>
        <end position="586"/>
    </location>
</feature>
<dbReference type="NCBIfam" id="TIGR00456">
    <property type="entry name" value="argS"/>
    <property type="match status" value="1"/>
</dbReference>
<comment type="catalytic activity">
    <reaction evidence="9 10">
        <text>tRNA(Arg) + L-arginine + ATP = L-arginyl-tRNA(Arg) + AMP + diphosphate</text>
        <dbReference type="Rhea" id="RHEA:20301"/>
        <dbReference type="Rhea" id="RHEA-COMP:9658"/>
        <dbReference type="Rhea" id="RHEA-COMP:9673"/>
        <dbReference type="ChEBI" id="CHEBI:30616"/>
        <dbReference type="ChEBI" id="CHEBI:32682"/>
        <dbReference type="ChEBI" id="CHEBI:33019"/>
        <dbReference type="ChEBI" id="CHEBI:78442"/>
        <dbReference type="ChEBI" id="CHEBI:78513"/>
        <dbReference type="ChEBI" id="CHEBI:456215"/>
        <dbReference type="EC" id="6.1.1.19"/>
    </reaction>
</comment>
<dbReference type="HAMAP" id="MF_00123">
    <property type="entry name" value="Arg_tRNA_synth"/>
    <property type="match status" value="1"/>
</dbReference>
<reference evidence="14 15" key="1">
    <citation type="submission" date="2020-05" db="EMBL/GenBank/DDBJ databases">
        <title>Thiomicrorhabdus sediminis sp.nov. and Thiomicrorhabdus xiamenensis sp.nov., novel sulfur-oxidizing bacteria isolated from coastal sediment.</title>
        <authorList>
            <person name="Liu X."/>
        </authorList>
    </citation>
    <scope>NUCLEOTIDE SEQUENCE [LARGE SCALE GENOMIC DNA]</scope>
    <source>
        <strain evidence="14 15">G2</strain>
    </source>
</reference>
<evidence type="ECO:0000256" key="4">
    <source>
        <dbReference type="ARBA" id="ARBA00022598"/>
    </source>
</evidence>
<dbReference type="SUPFAM" id="SSF47323">
    <property type="entry name" value="Anticodon-binding domain of a subclass of class I aminoacyl-tRNA synthetases"/>
    <property type="match status" value="1"/>
</dbReference>
<feature type="domain" description="Arginyl tRNA synthetase N-terminal" evidence="13">
    <location>
        <begin position="3"/>
        <end position="91"/>
    </location>
</feature>
<evidence type="ECO:0000259" key="12">
    <source>
        <dbReference type="SMART" id="SM00836"/>
    </source>
</evidence>
<dbReference type="InterPro" id="IPR014729">
    <property type="entry name" value="Rossmann-like_a/b/a_fold"/>
</dbReference>
<dbReference type="SUPFAM" id="SSF52374">
    <property type="entry name" value="Nucleotidylyl transferase"/>
    <property type="match status" value="1"/>
</dbReference>
<dbReference type="InterPro" id="IPR005148">
    <property type="entry name" value="Arg-tRNA-synth_N"/>
</dbReference>
<dbReference type="Pfam" id="PF05746">
    <property type="entry name" value="DALR_1"/>
    <property type="match status" value="1"/>
</dbReference>
<dbReference type="InterPro" id="IPR009080">
    <property type="entry name" value="tRNAsynth_Ia_anticodon-bd"/>
</dbReference>
<dbReference type="KEGG" id="txa:HQN79_01340"/>
<evidence type="ECO:0000313" key="15">
    <source>
        <dbReference type="Proteomes" id="UP000504724"/>
    </source>
</evidence>
<evidence type="ECO:0000256" key="5">
    <source>
        <dbReference type="ARBA" id="ARBA00022741"/>
    </source>
</evidence>
<evidence type="ECO:0000256" key="7">
    <source>
        <dbReference type="ARBA" id="ARBA00022917"/>
    </source>
</evidence>
<keyword evidence="8 10" id="KW-0030">Aminoacyl-tRNA synthetase</keyword>
<dbReference type="InterPro" id="IPR008909">
    <property type="entry name" value="DALR_anticod-bd"/>
</dbReference>
<proteinExistence type="inferred from homology"/>
<dbReference type="AlphaFoldDB" id="A0A7D4P3Q1"/>
<dbReference type="InterPro" id="IPR001278">
    <property type="entry name" value="Arg-tRNA-ligase"/>
</dbReference>
<name>A0A7D4P3Q1_9GAMM</name>
<evidence type="ECO:0000256" key="2">
    <source>
        <dbReference type="ARBA" id="ARBA00005594"/>
    </source>
</evidence>
<dbReference type="InterPro" id="IPR035684">
    <property type="entry name" value="ArgRS_core"/>
</dbReference>
<evidence type="ECO:0000256" key="9">
    <source>
        <dbReference type="ARBA" id="ARBA00049339"/>
    </source>
</evidence>
<evidence type="ECO:0000256" key="6">
    <source>
        <dbReference type="ARBA" id="ARBA00022840"/>
    </source>
</evidence>
<keyword evidence="7 10" id="KW-0648">Protein biosynthesis</keyword>
<dbReference type="PROSITE" id="PS00178">
    <property type="entry name" value="AA_TRNA_LIGASE_I"/>
    <property type="match status" value="1"/>
</dbReference>
<dbReference type="SUPFAM" id="SSF55190">
    <property type="entry name" value="Arginyl-tRNA synthetase (ArgRS), N-terminal 'additional' domain"/>
    <property type="match status" value="1"/>
</dbReference>
<dbReference type="Pfam" id="PF03485">
    <property type="entry name" value="Arg_tRNA_synt_N"/>
    <property type="match status" value="1"/>
</dbReference>
<keyword evidence="4 10" id="KW-0436">Ligase</keyword>
<dbReference type="Gene3D" id="3.30.1360.70">
    <property type="entry name" value="Arginyl tRNA synthetase N-terminal domain"/>
    <property type="match status" value="1"/>
</dbReference>
<dbReference type="FunFam" id="1.10.730.10:FF:000008">
    <property type="entry name" value="Arginine--tRNA ligase"/>
    <property type="match status" value="1"/>
</dbReference>
<dbReference type="GO" id="GO:0004814">
    <property type="term" value="F:arginine-tRNA ligase activity"/>
    <property type="evidence" value="ECO:0007669"/>
    <property type="project" value="UniProtKB-UniRule"/>
</dbReference>
<gene>
    <name evidence="10" type="primary">argS</name>
    <name evidence="14" type="ORF">HQN79_01340</name>
</gene>
<evidence type="ECO:0000313" key="14">
    <source>
        <dbReference type="EMBL" id="QKI88315.1"/>
    </source>
</evidence>
<evidence type="ECO:0000256" key="11">
    <source>
        <dbReference type="RuleBase" id="RU363038"/>
    </source>
</evidence>
<accession>A0A7D4P3Q1</accession>
<dbReference type="RefSeq" id="WP_173283911.1">
    <property type="nucleotide sequence ID" value="NZ_CP054020.1"/>
</dbReference>
<comment type="subcellular location">
    <subcellularLocation>
        <location evidence="1 10">Cytoplasm</location>
    </subcellularLocation>
</comment>
<dbReference type="InterPro" id="IPR001412">
    <property type="entry name" value="aa-tRNA-synth_I_CS"/>
</dbReference>
<evidence type="ECO:0000256" key="10">
    <source>
        <dbReference type="HAMAP-Rule" id="MF_00123"/>
    </source>
</evidence>
<organism evidence="14 15">
    <name type="scientific">Thiomicrorhabdus xiamenensis</name>
    <dbReference type="NCBI Taxonomy" id="2739063"/>
    <lineage>
        <taxon>Bacteria</taxon>
        <taxon>Pseudomonadati</taxon>
        <taxon>Pseudomonadota</taxon>
        <taxon>Gammaproteobacteria</taxon>
        <taxon>Thiotrichales</taxon>
        <taxon>Piscirickettsiaceae</taxon>
        <taxon>Thiomicrorhabdus</taxon>
    </lineage>
</organism>
<comment type="subunit">
    <text evidence="10">Monomer.</text>
</comment>
<keyword evidence="6 10" id="KW-0067">ATP-binding</keyword>
<dbReference type="PANTHER" id="PTHR11956">
    <property type="entry name" value="ARGINYL-TRNA SYNTHETASE"/>
    <property type="match status" value="1"/>
</dbReference>
<evidence type="ECO:0000256" key="3">
    <source>
        <dbReference type="ARBA" id="ARBA00022490"/>
    </source>
</evidence>
<dbReference type="GO" id="GO:0005737">
    <property type="term" value="C:cytoplasm"/>
    <property type="evidence" value="ECO:0007669"/>
    <property type="project" value="UniProtKB-SubCell"/>
</dbReference>
<dbReference type="FunFam" id="3.30.1360.70:FF:000003">
    <property type="entry name" value="Arginine--tRNA ligase"/>
    <property type="match status" value="1"/>
</dbReference>
<dbReference type="PANTHER" id="PTHR11956:SF5">
    <property type="entry name" value="ARGININE--TRNA LIGASE, CYTOPLASMIC"/>
    <property type="match status" value="1"/>
</dbReference>